<name>A0A7H1C464_9PAST</name>
<organism evidence="12 13">
    <name type="scientific">Mannheimia bovis</name>
    <dbReference type="NCBI Taxonomy" id="2770636"/>
    <lineage>
        <taxon>Bacteria</taxon>
        <taxon>Pseudomonadati</taxon>
        <taxon>Pseudomonadota</taxon>
        <taxon>Gammaproteobacteria</taxon>
        <taxon>Pasteurellales</taxon>
        <taxon>Pasteurellaceae</taxon>
        <taxon>Mannheimia</taxon>
    </lineage>
</organism>
<comment type="similarity">
    <text evidence="10">Belongs to the RecC family.</text>
</comment>
<keyword evidence="7 10" id="KW-0067">ATP-binding</keyword>
<dbReference type="PANTHER" id="PTHR30591">
    <property type="entry name" value="RECBCD ENZYME SUBUNIT RECC"/>
    <property type="match status" value="1"/>
</dbReference>
<dbReference type="Pfam" id="PF04257">
    <property type="entry name" value="Exonuc_V_gamma"/>
    <property type="match status" value="1"/>
</dbReference>
<dbReference type="GO" id="GO:0003678">
    <property type="term" value="F:DNA helicase activity"/>
    <property type="evidence" value="ECO:0007669"/>
    <property type="project" value="UniProtKB-UniRule"/>
</dbReference>
<evidence type="ECO:0000256" key="4">
    <source>
        <dbReference type="ARBA" id="ARBA00022801"/>
    </source>
</evidence>
<keyword evidence="4 10" id="KW-0378">Hydrolase</keyword>
<dbReference type="Proteomes" id="UP000576260">
    <property type="component" value="Chromosome"/>
</dbReference>
<dbReference type="HAMAP" id="MF_01486">
    <property type="entry name" value="RecC"/>
    <property type="match status" value="1"/>
</dbReference>
<evidence type="ECO:0000313" key="13">
    <source>
        <dbReference type="Proteomes" id="UP000576260"/>
    </source>
</evidence>
<dbReference type="GO" id="GO:0005524">
    <property type="term" value="F:ATP binding"/>
    <property type="evidence" value="ECO:0007669"/>
    <property type="project" value="UniProtKB-UniRule"/>
</dbReference>
<dbReference type="KEGG" id="mbos:ICJ55_03220"/>
<keyword evidence="9 10" id="KW-0234">DNA repair</keyword>
<evidence type="ECO:0000256" key="8">
    <source>
        <dbReference type="ARBA" id="ARBA00023125"/>
    </source>
</evidence>
<dbReference type="InterPro" id="IPR011335">
    <property type="entry name" value="Restrct_endonuc-II-like"/>
</dbReference>
<protein>
    <recommendedName>
        <fullName evidence="10">RecBCD enzyme subunit RecC</fullName>
    </recommendedName>
    <alternativeName>
        <fullName evidence="10">Exonuclease V subunit RecC</fullName>
        <shortName evidence="10">ExoV subunit RecC</shortName>
    </alternativeName>
    <alternativeName>
        <fullName evidence="10">Helicase/nuclease RecBCD subunit RecC</fullName>
    </alternativeName>
</protein>
<feature type="domain" description="RecC C-terminal" evidence="11">
    <location>
        <begin position="815"/>
        <end position="1030"/>
    </location>
</feature>
<keyword evidence="8 10" id="KW-0238">DNA-binding</keyword>
<dbReference type="Gene3D" id="3.40.50.300">
    <property type="entry name" value="P-loop containing nucleotide triphosphate hydrolases"/>
    <property type="match status" value="2"/>
</dbReference>
<accession>A0A7H1C464</accession>
<dbReference type="InterPro" id="IPR041500">
    <property type="entry name" value="RecC_C"/>
</dbReference>
<dbReference type="Pfam" id="PF17946">
    <property type="entry name" value="RecC_C"/>
    <property type="match status" value="1"/>
</dbReference>
<comment type="subunit">
    <text evidence="10">Heterotrimer of RecB, RecC and RecD. All subunits contribute to DNA-binding.</text>
</comment>
<dbReference type="GO" id="GO:0009338">
    <property type="term" value="C:exodeoxyribonuclease V complex"/>
    <property type="evidence" value="ECO:0007669"/>
    <property type="project" value="InterPro"/>
</dbReference>
<reference evidence="12 13" key="1">
    <citation type="submission" date="2020-09" db="EMBL/GenBank/DDBJ databases">
        <title>Mannheimia bovis sp.nov., isolated from a cow.</title>
        <authorList>
            <person name="Li F."/>
        </authorList>
    </citation>
    <scope>NUCLEOTIDE SEQUENCE [LARGE SCALE GENOMIC DNA]</scope>
    <source>
        <strain evidence="12 13">ZY190616</strain>
    </source>
</reference>
<keyword evidence="13" id="KW-1185">Reference proteome</keyword>
<proteinExistence type="inferred from homology"/>
<evidence type="ECO:0000256" key="1">
    <source>
        <dbReference type="ARBA" id="ARBA00022722"/>
    </source>
</evidence>
<dbReference type="Gene3D" id="1.10.10.160">
    <property type="match status" value="1"/>
</dbReference>
<evidence type="ECO:0000256" key="5">
    <source>
        <dbReference type="ARBA" id="ARBA00022806"/>
    </source>
</evidence>
<dbReference type="GO" id="GO:0008854">
    <property type="term" value="F:exodeoxyribonuclease V activity"/>
    <property type="evidence" value="ECO:0007669"/>
    <property type="project" value="InterPro"/>
</dbReference>
<sequence>MFTLYQSNQISSLAEMLVKVQQVNPLEDPFEPETVLIQSQGMAQWLQMQIAELNGIMGNCNFLYPTTFLWQQYRVLFPELPKENIFERHSMTWRIMRLLPDCLNQGEFKPLQRYLANQPNEEQYQLKLYQLSAKIAELFDQYLVYRPHWLVHWEEGNLQAVENELKIAISAKNVDLNLISNDIKWQSQLWLKIIQDLQAGADDRVFTTSHRAYLQQNYFEKLDNLTEAEKAKLPKRIFIFGISAFSPLQLAVFKKLSEHCDIHIFFFNPSEKYWGDSVEDKVWQKLALTHKISPEDLENLLAEQSNKLLALWGKQGRDFLAQLMEFEPNTIDVFLEPEENSNLNKLKKQIFSSANNATIENLANDHSIQIHACHSPMREVEVLHNQLLNLFEKDKTLLPKDIIVMSPDINKYAPYIDAVFSRYKGSRDPRYIPFSLSDQAFTKIDPIINSFLQLLAMKENQFNAEDLFDLLEVGAIQSRFSFSAEDIHTLRVWAKNAGVRSGIDIQQPHWQNYNSWENGLNRLLLGSSLKEAHGIWENTLAFGDSYGLNAELVGRLASFISALLEWVKLIQSPQSLEQWHLAVKMLITDLYQENAENAASILLLNTVNDEILALISATDFAEDLHIEILALLFNQQLNQHTQQLNFLVGRVNFATLLPMRAIPFKVVCLLGMNEADFPRQQQINSFDLMQYAPQKGDRAKRDDDRYLFLEALLSAQNVFYISYIGQSQKDGKEMLPSILVSQLLDTISDYLTPEFKSMFGAEVEQILVRKQPLTVFSKKNFTHPRDYAYNAEWIINSNNSVQNFLSEPLSTEMVTDIEIENLIRFVQNPIKFFFVNVLGISFNTYDDTIDESEIFTMSGLDNYAILNELLSVKPEQQEQFFEQEQLKGNLPASNFATTTKQDLIGKISDMRATLADYLARESTILTLNHSIAIDEKVLQLNGNMPNLYSNEMVLWRVGGLRDKDKIEIWIYHLLLCAYFPQKTVKFYYREGEQTGQLSFETLLPEDALAQLTVYVKDYLAGLSQAQLVIYQGIEEYLKKGSENSEQALSLLAEDREGSYINRVLSQTTEIDTDNIYQRTVSWFGLMNEKVVINN</sequence>
<evidence type="ECO:0000256" key="6">
    <source>
        <dbReference type="ARBA" id="ARBA00022839"/>
    </source>
</evidence>
<dbReference type="InterPro" id="IPR006697">
    <property type="entry name" value="RecC"/>
</dbReference>
<dbReference type="GO" id="GO:0003677">
    <property type="term" value="F:DNA binding"/>
    <property type="evidence" value="ECO:0007669"/>
    <property type="project" value="UniProtKB-UniRule"/>
</dbReference>
<evidence type="ECO:0000256" key="7">
    <source>
        <dbReference type="ARBA" id="ARBA00022840"/>
    </source>
</evidence>
<evidence type="ECO:0000313" key="12">
    <source>
        <dbReference type="EMBL" id="QNS15769.1"/>
    </source>
</evidence>
<keyword evidence="1 10" id="KW-0540">Nuclease</keyword>
<dbReference type="PIRSF" id="PIRSF000980">
    <property type="entry name" value="RecC"/>
    <property type="match status" value="1"/>
</dbReference>
<evidence type="ECO:0000256" key="10">
    <source>
        <dbReference type="HAMAP-Rule" id="MF_01486"/>
    </source>
</evidence>
<dbReference type="NCBIfam" id="TIGR01450">
    <property type="entry name" value="recC"/>
    <property type="match status" value="1"/>
</dbReference>
<evidence type="ECO:0000256" key="9">
    <source>
        <dbReference type="ARBA" id="ARBA00023204"/>
    </source>
</evidence>
<dbReference type="Gene3D" id="3.40.50.10930">
    <property type="match status" value="1"/>
</dbReference>
<comment type="miscellaneous">
    <text evidence="10">In the RecBCD complex, RecB has a slow 3'-5' helicase, an exonuclease activity and loads RecA onto ssDNA, RecD has a fast 5'-3' helicase activity, while RecC stimulates the ATPase and processivity of the RecB helicase and contributes to recognition of the Chi site.</text>
</comment>
<gene>
    <name evidence="10 12" type="primary">recC</name>
    <name evidence="12" type="ORF">ICJ55_03220</name>
</gene>
<dbReference type="EMBL" id="CP061280">
    <property type="protein sequence ID" value="QNS15769.1"/>
    <property type="molecule type" value="Genomic_DNA"/>
</dbReference>
<dbReference type="InterPro" id="IPR013986">
    <property type="entry name" value="DExx_box_DNA_helicase_dom_sf"/>
</dbReference>
<comment type="function">
    <text evidence="10">A helicase/nuclease that prepares dsDNA breaks (DSB) for recombinational DNA repair. Binds to DSBs and unwinds DNA via a highly rapid and processive ATP-dependent bidirectional helicase activity. Unwinds dsDNA until it encounters a Chi (crossover hotspot instigator) sequence from the 3' direction. Cuts ssDNA a few nucleotides 3' to the Chi site. The properties and activities of the enzyme are changed at Chi. The Chi-altered holoenzyme produces a long 3'-ssDNA overhang and facilitates RecA-binding to the ssDNA for homologous DNA recombination and repair. Holoenzyme degrades any linearized DNA that is unable to undergo homologous recombination. In the holoenzyme this subunit recognizes the wild-type Chi sequence, and when added to isolated RecB increases its ATP-dependent helicase processivity.</text>
</comment>
<evidence type="ECO:0000256" key="3">
    <source>
        <dbReference type="ARBA" id="ARBA00022763"/>
    </source>
</evidence>
<evidence type="ECO:0000256" key="2">
    <source>
        <dbReference type="ARBA" id="ARBA00022741"/>
    </source>
</evidence>
<dbReference type="InterPro" id="IPR027417">
    <property type="entry name" value="P-loop_NTPase"/>
</dbReference>
<dbReference type="AlphaFoldDB" id="A0A7H1C464"/>
<keyword evidence="5 10" id="KW-0347">Helicase</keyword>
<keyword evidence="6 10" id="KW-0269">Exonuclease</keyword>
<dbReference type="SUPFAM" id="SSF52980">
    <property type="entry name" value="Restriction endonuclease-like"/>
    <property type="match status" value="1"/>
</dbReference>
<evidence type="ECO:0000259" key="11">
    <source>
        <dbReference type="Pfam" id="PF17946"/>
    </source>
</evidence>
<dbReference type="RefSeq" id="WP_188157288.1">
    <property type="nucleotide sequence ID" value="NZ_CP061280.1"/>
</dbReference>
<dbReference type="PANTHER" id="PTHR30591:SF1">
    <property type="entry name" value="RECBCD ENZYME SUBUNIT RECC"/>
    <property type="match status" value="1"/>
</dbReference>
<dbReference type="GO" id="GO:0000724">
    <property type="term" value="P:double-strand break repair via homologous recombination"/>
    <property type="evidence" value="ECO:0007669"/>
    <property type="project" value="UniProtKB-UniRule"/>
</dbReference>
<dbReference type="SUPFAM" id="SSF52540">
    <property type="entry name" value="P-loop containing nucleoside triphosphate hydrolases"/>
    <property type="match status" value="2"/>
</dbReference>
<keyword evidence="2 10" id="KW-0547">Nucleotide-binding</keyword>
<dbReference type="Gene3D" id="1.10.10.990">
    <property type="match status" value="1"/>
</dbReference>
<keyword evidence="3 10" id="KW-0227">DNA damage</keyword>